<dbReference type="Gene3D" id="3.40.50.1820">
    <property type="entry name" value="alpha/beta hydrolase"/>
    <property type="match status" value="1"/>
</dbReference>
<proteinExistence type="predicted"/>
<comment type="caution">
    <text evidence="1">The sequence shown here is derived from an EMBL/GenBank/DDBJ whole genome shotgun (WGS) entry which is preliminary data.</text>
</comment>
<protein>
    <submittedName>
        <fullName evidence="1">Similar to An15g07840</fullName>
    </submittedName>
</protein>
<evidence type="ECO:0000313" key="1">
    <source>
        <dbReference type="EMBL" id="GAT28811.1"/>
    </source>
</evidence>
<gene>
    <name evidence="1" type="ORF">RIB2604_02604570</name>
</gene>
<dbReference type="AlphaFoldDB" id="A0A146FVA4"/>
<organism evidence="1 2">
    <name type="scientific">Aspergillus kawachii</name>
    <name type="common">White koji mold</name>
    <name type="synonym">Aspergillus awamori var. kawachi</name>
    <dbReference type="NCBI Taxonomy" id="1069201"/>
    <lineage>
        <taxon>Eukaryota</taxon>
        <taxon>Fungi</taxon>
        <taxon>Dikarya</taxon>
        <taxon>Ascomycota</taxon>
        <taxon>Pezizomycotina</taxon>
        <taxon>Eurotiomycetes</taxon>
        <taxon>Eurotiomycetidae</taxon>
        <taxon>Eurotiales</taxon>
        <taxon>Aspergillaceae</taxon>
        <taxon>Aspergillus</taxon>
        <taxon>Aspergillus subgen. Circumdati</taxon>
    </lineage>
</organism>
<dbReference type="InterPro" id="IPR029058">
    <property type="entry name" value="AB_hydrolase_fold"/>
</dbReference>
<reference evidence="2" key="2">
    <citation type="submission" date="2016-02" db="EMBL/GenBank/DDBJ databases">
        <title>Genome sequencing of Aspergillus luchuensis NBRC 4314.</title>
        <authorList>
            <person name="Yamada O."/>
        </authorList>
    </citation>
    <scope>NUCLEOTIDE SEQUENCE [LARGE SCALE GENOMIC DNA]</scope>
    <source>
        <strain evidence="2">RIB 2604</strain>
    </source>
</reference>
<sequence>MSEIAIIQGRFDDARFFGRPPEDSDDGSTFPVVPVQLFLGDSDEMQVSKSLKHLVRNPLSTFHTPTTGDAWRRVPVTYVTTTKDYSVPRGYQESMLGRAKAEGVDVRVVEVDTTYSMFLSGFWGRLWGMRGILEMGAGRLCFEVQE</sequence>
<name>A0A146FVA4_ASPKA</name>
<dbReference type="InterPro" id="IPR052897">
    <property type="entry name" value="Sec-Metab_Biosynth_Hydrolase"/>
</dbReference>
<dbReference type="Proteomes" id="UP000075230">
    <property type="component" value="Unassembled WGS sequence"/>
</dbReference>
<dbReference type="EMBL" id="BCWF01000025">
    <property type="protein sequence ID" value="GAT28811.1"/>
    <property type="molecule type" value="Genomic_DNA"/>
</dbReference>
<accession>A0A146FVA4</accession>
<dbReference type="PANTHER" id="PTHR37017">
    <property type="entry name" value="AB HYDROLASE-1 DOMAIN-CONTAINING PROTEIN-RELATED"/>
    <property type="match status" value="1"/>
</dbReference>
<evidence type="ECO:0000313" key="2">
    <source>
        <dbReference type="Proteomes" id="UP000075230"/>
    </source>
</evidence>
<reference evidence="1 2" key="1">
    <citation type="journal article" date="2016" name="DNA Res.">
        <title>Genome sequence of Aspergillus luchuensis NBRC 4314.</title>
        <authorList>
            <person name="Yamada O."/>
            <person name="Machida M."/>
            <person name="Hosoyama A."/>
            <person name="Goto M."/>
            <person name="Takahashi T."/>
            <person name="Futagami T."/>
            <person name="Yamagata Y."/>
            <person name="Takeuchi M."/>
            <person name="Kobayashi T."/>
            <person name="Koike H."/>
            <person name="Abe K."/>
            <person name="Asai K."/>
            <person name="Arita M."/>
            <person name="Fujita N."/>
            <person name="Fukuda K."/>
            <person name="Higa K."/>
            <person name="Horikawa H."/>
            <person name="Ishikawa T."/>
            <person name="Jinno K."/>
            <person name="Kato Y."/>
            <person name="Kirimura K."/>
            <person name="Mizutani O."/>
            <person name="Nakasone K."/>
            <person name="Sano M."/>
            <person name="Shiraishi Y."/>
            <person name="Tsukahara M."/>
            <person name="Gomi K."/>
        </authorList>
    </citation>
    <scope>NUCLEOTIDE SEQUENCE [LARGE SCALE GENOMIC DNA]</scope>
    <source>
        <strain evidence="1 2">RIB 2604</strain>
    </source>
</reference>
<dbReference type="PANTHER" id="PTHR37017:SF11">
    <property type="entry name" value="ESTERASE_LIPASE_THIOESTERASE DOMAIN-CONTAINING PROTEIN"/>
    <property type="match status" value="1"/>
</dbReference>